<keyword evidence="2" id="KW-1185">Reference proteome</keyword>
<proteinExistence type="predicted"/>
<organism evidence="1 2">
    <name type="scientific">Micromonospora parathelypteridis</name>
    <dbReference type="NCBI Taxonomy" id="1839617"/>
    <lineage>
        <taxon>Bacteria</taxon>
        <taxon>Bacillati</taxon>
        <taxon>Actinomycetota</taxon>
        <taxon>Actinomycetes</taxon>
        <taxon>Micromonosporales</taxon>
        <taxon>Micromonosporaceae</taxon>
        <taxon>Micromonospora</taxon>
    </lineage>
</organism>
<sequence>MEANADRGLRVKYVKVEWTGTGYLHDPTEYLDWLAQHSGELPPGAAAFATDPGHYNIHSPRCVKDLKSTRMSAADQSDELTLELFFALNDFTREQGLRITYADVVDFSVEVTASRGQYGWPEIRRLGELQLDELLPHEKGCSHEIKMTGGVIKVVSADLSAKWTEDESGTADDRRANA</sequence>
<comment type="caution">
    <text evidence="1">The sequence shown here is derived from an EMBL/GenBank/DDBJ whole genome shotgun (WGS) entry which is preliminary data.</text>
</comment>
<dbReference type="Proteomes" id="UP000586947">
    <property type="component" value="Unassembled WGS sequence"/>
</dbReference>
<protein>
    <submittedName>
        <fullName evidence="1">Uncharacterized protein</fullName>
    </submittedName>
</protein>
<reference evidence="1 2" key="1">
    <citation type="submission" date="2020-08" db="EMBL/GenBank/DDBJ databases">
        <title>Sequencing the genomes of 1000 actinobacteria strains.</title>
        <authorList>
            <person name="Klenk H.-P."/>
        </authorList>
    </citation>
    <scope>NUCLEOTIDE SEQUENCE [LARGE SCALE GENOMIC DNA]</scope>
    <source>
        <strain evidence="1 2">DSM 103125</strain>
    </source>
</reference>
<dbReference type="EMBL" id="JACHDP010000001">
    <property type="protein sequence ID" value="MBB5480831.1"/>
    <property type="molecule type" value="Genomic_DNA"/>
</dbReference>
<evidence type="ECO:0000313" key="2">
    <source>
        <dbReference type="Proteomes" id="UP000586947"/>
    </source>
</evidence>
<name>A0A840WCV1_9ACTN</name>
<accession>A0A840WCV1</accession>
<gene>
    <name evidence="1" type="ORF">HNR20_005336</name>
</gene>
<evidence type="ECO:0000313" key="1">
    <source>
        <dbReference type="EMBL" id="MBB5480831.1"/>
    </source>
</evidence>
<dbReference type="RefSeq" id="WP_184185356.1">
    <property type="nucleotide sequence ID" value="NZ_BMNF01000004.1"/>
</dbReference>
<dbReference type="AlphaFoldDB" id="A0A840WCV1"/>